<sequence length="61" mass="7261">MNTYQNWLNRLGESYFSKFITRIKNIPLNQFCLFKVIIELQLITLNLFTVFASTTDKENII</sequence>
<comment type="caution">
    <text evidence="1">The sequence shown here is derived from an EMBL/GenBank/DDBJ whole genome shotgun (WGS) entry which is preliminary data.</text>
</comment>
<dbReference type="EMBL" id="REGN01000385">
    <property type="protein sequence ID" value="RNA42319.1"/>
    <property type="molecule type" value="Genomic_DNA"/>
</dbReference>
<proteinExistence type="predicted"/>
<dbReference type="AlphaFoldDB" id="A0A3M7T348"/>
<reference evidence="1 2" key="1">
    <citation type="journal article" date="2018" name="Sci. Rep.">
        <title>Genomic signatures of local adaptation to the degree of environmental predictability in rotifers.</title>
        <authorList>
            <person name="Franch-Gras L."/>
            <person name="Hahn C."/>
            <person name="Garcia-Roger E.M."/>
            <person name="Carmona M.J."/>
            <person name="Serra M."/>
            <person name="Gomez A."/>
        </authorList>
    </citation>
    <scope>NUCLEOTIDE SEQUENCE [LARGE SCALE GENOMIC DNA]</scope>
    <source>
        <strain evidence="1">HYR1</strain>
    </source>
</reference>
<keyword evidence="2" id="KW-1185">Reference proteome</keyword>
<organism evidence="1 2">
    <name type="scientific">Brachionus plicatilis</name>
    <name type="common">Marine rotifer</name>
    <name type="synonym">Brachionus muelleri</name>
    <dbReference type="NCBI Taxonomy" id="10195"/>
    <lineage>
        <taxon>Eukaryota</taxon>
        <taxon>Metazoa</taxon>
        <taxon>Spiralia</taxon>
        <taxon>Gnathifera</taxon>
        <taxon>Rotifera</taxon>
        <taxon>Eurotatoria</taxon>
        <taxon>Monogononta</taxon>
        <taxon>Pseudotrocha</taxon>
        <taxon>Ploima</taxon>
        <taxon>Brachionidae</taxon>
        <taxon>Brachionus</taxon>
    </lineage>
</organism>
<evidence type="ECO:0000313" key="2">
    <source>
        <dbReference type="Proteomes" id="UP000276133"/>
    </source>
</evidence>
<protein>
    <submittedName>
        <fullName evidence="1">Uncharacterized protein</fullName>
    </submittedName>
</protein>
<accession>A0A3M7T348</accession>
<name>A0A3M7T348_BRAPC</name>
<evidence type="ECO:0000313" key="1">
    <source>
        <dbReference type="EMBL" id="RNA42319.1"/>
    </source>
</evidence>
<gene>
    <name evidence="1" type="ORF">BpHYR1_033553</name>
</gene>
<dbReference type="Proteomes" id="UP000276133">
    <property type="component" value="Unassembled WGS sequence"/>
</dbReference>